<proteinExistence type="predicted"/>
<evidence type="ECO:0000313" key="1">
    <source>
        <dbReference type="EMBL" id="PXX41574.1"/>
    </source>
</evidence>
<dbReference type="AlphaFoldDB" id="A0A318J2E9"/>
<reference evidence="1 2" key="1">
    <citation type="submission" date="2018-05" db="EMBL/GenBank/DDBJ databases">
        <title>Genomic Encyclopedia of Type Strains, Phase IV (KMG-IV): sequencing the most valuable type-strain genomes for metagenomic binning, comparative biology and taxonomic classification.</title>
        <authorList>
            <person name="Goeker M."/>
        </authorList>
    </citation>
    <scope>NUCLEOTIDE SEQUENCE [LARGE SCALE GENOMIC DNA]</scope>
    <source>
        <strain evidence="1 2">DSM 19792</strain>
    </source>
</reference>
<dbReference type="EMBL" id="QJKB01000007">
    <property type="protein sequence ID" value="PXX41574.1"/>
    <property type="molecule type" value="Genomic_DNA"/>
</dbReference>
<gene>
    <name evidence="1" type="ORF">DFR42_107225</name>
</gene>
<sequence>MRVSEALELSDEHYLHPVEISGYLIISSHFVCLLEDEAASRSKNGQRGILVNRAALYPLEEQAVPGLAGGSISIAGNISLKASITHTGIAITPAYLPYIYEFRFSMPRHPEIPVFSYKHGDTFVDVYLQTPANLTASTLRLLKPLFPSSLNVMELKQLLTTVAEHQVGKHVRGEELQALISILDAAGCAWRTSECPIHWGAP</sequence>
<name>A0A318J2E9_9BURK</name>
<keyword evidence="2" id="KW-1185">Reference proteome</keyword>
<accession>A0A318J2E9</accession>
<dbReference type="Proteomes" id="UP000247792">
    <property type="component" value="Unassembled WGS sequence"/>
</dbReference>
<dbReference type="RefSeq" id="WP_110256797.1">
    <property type="nucleotide sequence ID" value="NZ_QJKB01000007.1"/>
</dbReference>
<comment type="caution">
    <text evidence="1">The sequence shown here is derived from an EMBL/GenBank/DDBJ whole genome shotgun (WGS) entry which is preliminary data.</text>
</comment>
<evidence type="ECO:0000313" key="2">
    <source>
        <dbReference type="Proteomes" id="UP000247792"/>
    </source>
</evidence>
<protein>
    <submittedName>
        <fullName evidence="1">Uncharacterized protein</fullName>
    </submittedName>
</protein>
<organism evidence="1 2">
    <name type="scientific">Undibacterium pigrum</name>
    <dbReference type="NCBI Taxonomy" id="401470"/>
    <lineage>
        <taxon>Bacteria</taxon>
        <taxon>Pseudomonadati</taxon>
        <taxon>Pseudomonadota</taxon>
        <taxon>Betaproteobacteria</taxon>
        <taxon>Burkholderiales</taxon>
        <taxon>Oxalobacteraceae</taxon>
        <taxon>Undibacterium</taxon>
    </lineage>
</organism>